<comment type="subunit">
    <text evidence="1">Heterodimer of LeuC and LeuD.</text>
</comment>
<name>A0A1S1MP28_9GAMM</name>
<dbReference type="GO" id="GO:0046872">
    <property type="term" value="F:metal ion binding"/>
    <property type="evidence" value="ECO:0007669"/>
    <property type="project" value="UniProtKB-KW"/>
</dbReference>
<dbReference type="PANTHER" id="PTHR43822:SF2">
    <property type="entry name" value="HOMOACONITASE, MITOCHONDRIAL"/>
    <property type="match status" value="1"/>
</dbReference>
<dbReference type="GO" id="GO:0170034">
    <property type="term" value="P:L-amino acid biosynthetic process"/>
    <property type="evidence" value="ECO:0007669"/>
    <property type="project" value="UniProtKB-ARBA"/>
</dbReference>
<evidence type="ECO:0000259" key="6">
    <source>
        <dbReference type="Pfam" id="PF00330"/>
    </source>
</evidence>
<dbReference type="Pfam" id="PF00330">
    <property type="entry name" value="Aconitase"/>
    <property type="match status" value="1"/>
</dbReference>
<organism evidence="8 9">
    <name type="scientific">Pseudoalteromonas amylolytica</name>
    <dbReference type="NCBI Taxonomy" id="1859457"/>
    <lineage>
        <taxon>Bacteria</taxon>
        <taxon>Pseudomonadati</taxon>
        <taxon>Pseudomonadota</taxon>
        <taxon>Gammaproteobacteria</taxon>
        <taxon>Alteromonadales</taxon>
        <taxon>Pseudoalteromonadaceae</taxon>
        <taxon>Pseudoalteromonas</taxon>
    </lineage>
</organism>
<dbReference type="OrthoDB" id="9802769at2"/>
<keyword evidence="5" id="KW-0456">Lyase</keyword>
<dbReference type="InterPro" id="IPR015931">
    <property type="entry name" value="Acnase/IPM_dHydase_lsu_aba_1/3"/>
</dbReference>
<feature type="domain" description="Aconitase A/isopropylmalate dehydratase small subunit swivel" evidence="7">
    <location>
        <begin position="91"/>
        <end position="141"/>
    </location>
</feature>
<dbReference type="AlphaFoldDB" id="A0A1S1MP28"/>
<dbReference type="InterPro" id="IPR000573">
    <property type="entry name" value="AconitaseA/IPMdHydase_ssu_swvl"/>
</dbReference>
<keyword evidence="3" id="KW-0408">Iron</keyword>
<evidence type="ECO:0000256" key="5">
    <source>
        <dbReference type="ARBA" id="ARBA00023239"/>
    </source>
</evidence>
<gene>
    <name evidence="8" type="ORF">BET10_15415</name>
</gene>
<accession>A0A1S1MP28</accession>
<evidence type="ECO:0000256" key="1">
    <source>
        <dbReference type="ARBA" id="ARBA00011271"/>
    </source>
</evidence>
<dbReference type="InterPro" id="IPR015928">
    <property type="entry name" value="Aconitase/3IPM_dehydase_swvl"/>
</dbReference>
<dbReference type="RefSeq" id="WP_070986121.1">
    <property type="nucleotide sequence ID" value="NZ_MKJU01000027.1"/>
</dbReference>
<evidence type="ECO:0000313" key="8">
    <source>
        <dbReference type="EMBL" id="OHU90156.1"/>
    </source>
</evidence>
<dbReference type="SUPFAM" id="SSF53732">
    <property type="entry name" value="Aconitase iron-sulfur domain"/>
    <property type="match status" value="1"/>
</dbReference>
<reference evidence="8 9" key="1">
    <citation type="submission" date="2016-09" db="EMBL/GenBank/DDBJ databases">
        <title>Pseudoalteromonas amylolytica sp. nov., isolated from the surface seawater.</title>
        <authorList>
            <person name="Wu Y.-H."/>
            <person name="Cheng H."/>
            <person name="Jin X.-B."/>
            <person name="Wang C.-S."/>
            <person name="Xu X.-W."/>
        </authorList>
    </citation>
    <scope>NUCLEOTIDE SEQUENCE [LARGE SCALE GENOMIC DNA]</scope>
    <source>
        <strain evidence="8 9">JW1</strain>
    </source>
</reference>
<evidence type="ECO:0000256" key="4">
    <source>
        <dbReference type="ARBA" id="ARBA00023014"/>
    </source>
</evidence>
<evidence type="ECO:0000313" key="9">
    <source>
        <dbReference type="Proteomes" id="UP000179786"/>
    </source>
</evidence>
<dbReference type="InterPro" id="IPR036008">
    <property type="entry name" value="Aconitase_4Fe-4S_dom"/>
</dbReference>
<evidence type="ECO:0000259" key="7">
    <source>
        <dbReference type="Pfam" id="PF00694"/>
    </source>
</evidence>
<keyword evidence="2" id="KW-0479">Metal-binding</keyword>
<dbReference type="InterPro" id="IPR001030">
    <property type="entry name" value="Acoase/IPM_deHydtase_lsu_aba"/>
</dbReference>
<dbReference type="EMBL" id="MKJU01000027">
    <property type="protein sequence ID" value="OHU90156.1"/>
    <property type="molecule type" value="Genomic_DNA"/>
</dbReference>
<sequence>MSKNYIDTNGRAFVLTNTPQQIEVQINNQGVKSLDEYLKQDICNDLLDNISTDEITPGWCCFWYDEKLADFAYLGLRQGVVHEGDIKRINPCVIVSGNSKGCGSSREHSPYAEKALGAKVIVAKSFEKIYYQNCINIGLFPTTDFSILEYVFDKQPIPLDKFSESMSRIDREIIYKGGLFKFNIEHHKNKQPITVFDEATPLNLLQKIVKNRLSSIYSDHQSNEVSFCHVDLRFSHEYVSPMCISLFESELGHNATLTDPTSIVCFQDHLTFLEQTLPAQKQHLAVQANRLIETQLEFVKLNGLTYYSGRSASEKSAICHNAVMEDLALPGQVIIGTDSHTCTAGALGCFAFGVGATDMANAWFTKDVKFTMPKTVAIELVGELPPWCTAKDIVLQLLTLDFFKHSEALGCVLLYKGDGIKHLSIDERATIANMAVEMGATTAIFEVDSVTLDYIEKMRDLPEHQVTALLELVNDDDAQFDHQLSLELSSVSPSIALPGDPRNVHSLEHILAQRLNTITVDRAYAGSCTGGKNSDMDLYAQVLLHAKKLGLEKPDNIDFYIQFGSDNVKSYCEEKNYISLFESFGAKLIDPSCGACINAGPGVSKQSSEVTISSQNRNFPGRSGPGSVYLASPTVVAIAAVAGKLMTPSEFFSKNEH</sequence>
<dbReference type="PRINTS" id="PR00415">
    <property type="entry name" value="ACONITASE"/>
</dbReference>
<keyword evidence="9" id="KW-1185">Reference proteome</keyword>
<dbReference type="STRING" id="1859457.BET10_15415"/>
<dbReference type="GO" id="GO:0051536">
    <property type="term" value="F:iron-sulfur cluster binding"/>
    <property type="evidence" value="ECO:0007669"/>
    <property type="project" value="UniProtKB-KW"/>
</dbReference>
<dbReference type="GO" id="GO:0170038">
    <property type="term" value="P:proteinogenic amino acid biosynthetic process"/>
    <property type="evidence" value="ECO:0007669"/>
    <property type="project" value="UniProtKB-ARBA"/>
</dbReference>
<evidence type="ECO:0000256" key="3">
    <source>
        <dbReference type="ARBA" id="ARBA00023004"/>
    </source>
</evidence>
<keyword evidence="4" id="KW-0411">Iron-sulfur</keyword>
<dbReference type="PANTHER" id="PTHR43822">
    <property type="entry name" value="HOMOACONITASE, MITOCHONDRIAL-RELATED"/>
    <property type="match status" value="1"/>
</dbReference>
<dbReference type="Gene3D" id="3.30.499.10">
    <property type="entry name" value="Aconitase, domain 3"/>
    <property type="match status" value="2"/>
</dbReference>
<dbReference type="InterPro" id="IPR050067">
    <property type="entry name" value="IPM_dehydratase_rel_enz"/>
</dbReference>
<evidence type="ECO:0000256" key="2">
    <source>
        <dbReference type="ARBA" id="ARBA00022723"/>
    </source>
</evidence>
<dbReference type="Proteomes" id="UP000179786">
    <property type="component" value="Unassembled WGS sequence"/>
</dbReference>
<proteinExistence type="predicted"/>
<feature type="domain" description="Aconitase/3-isopropylmalate dehydratase large subunit alpha/beta/alpha" evidence="6">
    <location>
        <begin position="208"/>
        <end position="643"/>
    </location>
</feature>
<dbReference type="SUPFAM" id="SSF52016">
    <property type="entry name" value="LeuD/IlvD-like"/>
    <property type="match status" value="1"/>
</dbReference>
<dbReference type="GO" id="GO:0016829">
    <property type="term" value="F:lyase activity"/>
    <property type="evidence" value="ECO:0007669"/>
    <property type="project" value="UniProtKB-KW"/>
</dbReference>
<comment type="caution">
    <text evidence="8">The sequence shown here is derived from an EMBL/GenBank/DDBJ whole genome shotgun (WGS) entry which is preliminary data.</text>
</comment>
<dbReference type="Gene3D" id="3.20.19.10">
    <property type="entry name" value="Aconitase, domain 4"/>
    <property type="match status" value="1"/>
</dbReference>
<dbReference type="Pfam" id="PF00694">
    <property type="entry name" value="Aconitase_C"/>
    <property type="match status" value="1"/>
</dbReference>
<protein>
    <submittedName>
        <fullName evidence="8">Uncharacterized protein</fullName>
    </submittedName>
</protein>